<evidence type="ECO:0000259" key="11">
    <source>
        <dbReference type="SMART" id="SM00092"/>
    </source>
</evidence>
<dbReference type="PANTHER" id="PTHR11437:SF63">
    <property type="entry name" value="INACTIVE RIBONUCLEASE-LIKE PROTEIN 10"/>
    <property type="match status" value="1"/>
</dbReference>
<dbReference type="GeneID" id="114490354"/>
<evidence type="ECO:0000256" key="3">
    <source>
        <dbReference type="ARBA" id="ARBA00021355"/>
    </source>
</evidence>
<dbReference type="GO" id="GO:0007338">
    <property type="term" value="P:single fertilization"/>
    <property type="evidence" value="ECO:0007669"/>
    <property type="project" value="UniProtKB-KW"/>
</dbReference>
<evidence type="ECO:0000256" key="9">
    <source>
        <dbReference type="ARBA" id="ARBA00045197"/>
    </source>
</evidence>
<evidence type="ECO:0000256" key="5">
    <source>
        <dbReference type="ARBA" id="ARBA00022729"/>
    </source>
</evidence>
<protein>
    <recommendedName>
        <fullName evidence="3">Inactive ribonuclease-like protein 10</fullName>
    </recommendedName>
    <alternativeName>
        <fullName evidence="10">Protein Train A</fullName>
    </alternativeName>
</protein>
<evidence type="ECO:0000256" key="6">
    <source>
        <dbReference type="ARBA" id="ARBA00022889"/>
    </source>
</evidence>
<dbReference type="FunFam" id="3.10.130.10:FF:000002">
    <property type="entry name" value="Inactive ribonuclease-like protein 10"/>
    <property type="match status" value="1"/>
</dbReference>
<accession>A0A6J2KY33</accession>
<dbReference type="InParanoid" id="A0A6J2KY33"/>
<organism evidence="12 13">
    <name type="scientific">Phyllostomus discolor</name>
    <name type="common">pale spear-nosed bat</name>
    <dbReference type="NCBI Taxonomy" id="89673"/>
    <lineage>
        <taxon>Eukaryota</taxon>
        <taxon>Metazoa</taxon>
        <taxon>Chordata</taxon>
        <taxon>Craniata</taxon>
        <taxon>Vertebrata</taxon>
        <taxon>Euteleostomi</taxon>
        <taxon>Mammalia</taxon>
        <taxon>Eutheria</taxon>
        <taxon>Laurasiatheria</taxon>
        <taxon>Chiroptera</taxon>
        <taxon>Yangochiroptera</taxon>
        <taxon>Phyllostomidae</taxon>
        <taxon>Phyllostominae</taxon>
        <taxon>Phyllostomus</taxon>
    </lineage>
</organism>
<evidence type="ECO:0000256" key="4">
    <source>
        <dbReference type="ARBA" id="ARBA00022525"/>
    </source>
</evidence>
<dbReference type="PANTHER" id="PTHR11437">
    <property type="entry name" value="RIBONUCLEASE"/>
    <property type="match status" value="1"/>
</dbReference>
<gene>
    <name evidence="13" type="primary">RNASE10</name>
</gene>
<keyword evidence="4" id="KW-0964">Secreted</keyword>
<dbReference type="InterPro" id="IPR023412">
    <property type="entry name" value="RNaseA_domain"/>
</dbReference>
<dbReference type="KEGG" id="pdic:114490354"/>
<keyword evidence="8" id="KW-0278">Fertilization</keyword>
<keyword evidence="7" id="KW-0325">Glycoprotein</keyword>
<dbReference type="GO" id="GO:0005576">
    <property type="term" value="C:extracellular region"/>
    <property type="evidence" value="ECO:0007669"/>
    <property type="project" value="UniProtKB-SubCell"/>
</dbReference>
<evidence type="ECO:0000256" key="10">
    <source>
        <dbReference type="ARBA" id="ARBA00083639"/>
    </source>
</evidence>
<dbReference type="Gene3D" id="3.10.130.10">
    <property type="entry name" value="Ribonuclease A-like domain"/>
    <property type="match status" value="1"/>
</dbReference>
<keyword evidence="12" id="KW-1185">Reference proteome</keyword>
<dbReference type="RefSeq" id="XP_028360136.1">
    <property type="nucleotide sequence ID" value="XM_028504335.2"/>
</dbReference>
<dbReference type="CDD" id="cd00163">
    <property type="entry name" value="RNase_A"/>
    <property type="match status" value="1"/>
</dbReference>
<dbReference type="OrthoDB" id="9830114at2759"/>
<proteinExistence type="inferred from homology"/>
<feature type="domain" description="Ribonuclease A-domain" evidence="11">
    <location>
        <begin position="96"/>
        <end position="212"/>
    </location>
</feature>
<dbReference type="SMART" id="SM00092">
    <property type="entry name" value="RNAse_Pc"/>
    <property type="match status" value="1"/>
</dbReference>
<evidence type="ECO:0000256" key="8">
    <source>
        <dbReference type="ARBA" id="ARBA00023279"/>
    </source>
</evidence>
<dbReference type="Proteomes" id="UP000504628">
    <property type="component" value="Chromosome 1"/>
</dbReference>
<evidence type="ECO:0000313" key="13">
    <source>
        <dbReference type="RefSeq" id="XP_028360136.1"/>
    </source>
</evidence>
<dbReference type="GO" id="GO:0003676">
    <property type="term" value="F:nucleic acid binding"/>
    <property type="evidence" value="ECO:0007669"/>
    <property type="project" value="InterPro"/>
</dbReference>
<dbReference type="Pfam" id="PF00074">
    <property type="entry name" value="RnaseA"/>
    <property type="match status" value="1"/>
</dbReference>
<dbReference type="GO" id="GO:0007155">
    <property type="term" value="P:cell adhesion"/>
    <property type="evidence" value="ECO:0007669"/>
    <property type="project" value="UniProtKB-KW"/>
</dbReference>
<dbReference type="CTD" id="338879"/>
<dbReference type="InterPro" id="IPR001427">
    <property type="entry name" value="RNaseA"/>
</dbReference>
<comment type="similarity">
    <text evidence="2">Belongs to the pancreatic ribonuclease family.</text>
</comment>
<dbReference type="FunCoup" id="A0A6J2KY33">
    <property type="interactions" value="2"/>
</dbReference>
<evidence type="ECO:0000256" key="7">
    <source>
        <dbReference type="ARBA" id="ARBA00023180"/>
    </source>
</evidence>
<evidence type="ECO:0000256" key="2">
    <source>
        <dbReference type="ARBA" id="ARBA00005600"/>
    </source>
</evidence>
<evidence type="ECO:0000313" key="12">
    <source>
        <dbReference type="Proteomes" id="UP000504628"/>
    </source>
</evidence>
<dbReference type="PRINTS" id="PR00794">
    <property type="entry name" value="RIBONUCLEASE"/>
</dbReference>
<keyword evidence="5" id="KW-0732">Signal</keyword>
<dbReference type="SUPFAM" id="SSF54076">
    <property type="entry name" value="RNase A-like"/>
    <property type="match status" value="1"/>
</dbReference>
<keyword evidence="6" id="KW-0130">Cell adhesion</keyword>
<name>A0A6J2KY33_9CHIR</name>
<comment type="function">
    <text evidence="9">Secreted proximal epididymal protein required for post-testicular sperm maturation and male fertility. May be involved in sperm adhesion to the egg zona pellucida. Does not have ribonuclease activity.</text>
</comment>
<evidence type="ECO:0000256" key="1">
    <source>
        <dbReference type="ARBA" id="ARBA00004613"/>
    </source>
</evidence>
<dbReference type="InterPro" id="IPR036816">
    <property type="entry name" value="RNaseA-like_dom_sf"/>
</dbReference>
<dbReference type="GO" id="GO:0050830">
    <property type="term" value="P:defense response to Gram-positive bacterium"/>
    <property type="evidence" value="ECO:0007669"/>
    <property type="project" value="TreeGrafter"/>
</dbReference>
<comment type="subcellular location">
    <subcellularLocation>
        <location evidence="1">Secreted</location>
    </subcellularLocation>
</comment>
<dbReference type="AlphaFoldDB" id="A0A6J2KY33"/>
<reference evidence="13" key="1">
    <citation type="submission" date="2025-08" db="UniProtKB">
        <authorList>
            <consortium name="RefSeq"/>
        </authorList>
    </citation>
    <scope>IDENTIFICATION</scope>
    <source>
        <tissue evidence="13">Muscle</tissue>
    </source>
</reference>
<sequence length="216" mass="24047">MKLTLVQIFFVLLLLLLGLGMGLGLGLRMAAAVLEDSEESLSEFWSSDSQDKAKATEEAEGIRTTEPLLLSNKGVVQPGWPEDTILNEDEVGGNKMLRAEALFQSNKDYPRLDLMARECNALMAHKMKEHNHTCITQYTFIHEELDTVRAVCNGPVVACELQGGKCHKSSRPFDLTLCKLSQPGQVTPHCNYLTFIFEKFIIISCNDMKLQVSPGK</sequence>